<dbReference type="EMBL" id="ACBX02000035">
    <property type="protein sequence ID" value="EFB34520.1"/>
    <property type="molecule type" value="Genomic_DNA"/>
</dbReference>
<feature type="domain" description="Glycosyltransferase 2-like" evidence="4">
    <location>
        <begin position="8"/>
        <end position="162"/>
    </location>
</feature>
<dbReference type="SUPFAM" id="SSF53448">
    <property type="entry name" value="Nucleotide-diphospho-sugar transferases"/>
    <property type="match status" value="1"/>
</dbReference>
<sequence length="298" mass="33668">MDNNVPLSVVLCTYNNETFIRKAVDSILNQTYKNFELIIINDGSTDHTQDILSSYNDPRIVIINKENTGLPDSLNLGVKKAKYDWIARMDGDDIAVIDRFEKQIRYISENVAVIGGSVNFINTNGDFIAKGTESTSSLIIKIKLMLGISPIVHPTALINKKYLLNCKGYDNCLFGAEDYDLWLRIAKVGKVINMPCTLLNYRVNPNGVSLSNKDRQRKQRIISLIKYHLGINSIMNERTYEVINEELVKHDIGIKGNITSSRIARFFNTGCSIIKEQIAIHTIVNKLKKDRSNEIIAN</sequence>
<dbReference type="Proteomes" id="UP000004477">
    <property type="component" value="Unassembled WGS sequence"/>
</dbReference>
<dbReference type="PANTHER" id="PTHR43685:SF5">
    <property type="entry name" value="GLYCOSYLTRANSFERASE EPSE-RELATED"/>
    <property type="match status" value="1"/>
</dbReference>
<dbReference type="STRING" id="537011.PREVCOP_05954"/>
<reference evidence="5" key="1">
    <citation type="submission" date="2009-11" db="EMBL/GenBank/DDBJ databases">
        <authorList>
            <person name="Weinstock G."/>
            <person name="Sodergren E."/>
            <person name="Clifton S."/>
            <person name="Fulton L."/>
            <person name="Fulton B."/>
            <person name="Courtney L."/>
            <person name="Fronick C."/>
            <person name="Harrison M."/>
            <person name="Strong C."/>
            <person name="Farmer C."/>
            <person name="Delahaunty K."/>
            <person name="Markovic C."/>
            <person name="Hall O."/>
            <person name="Minx P."/>
            <person name="Tomlinson C."/>
            <person name="Mitreva M."/>
            <person name="Nelson J."/>
            <person name="Hou S."/>
            <person name="Wollam A."/>
            <person name="Pepin K.H."/>
            <person name="Johnson M."/>
            <person name="Bhonagiri V."/>
            <person name="Nash W.E."/>
            <person name="Warren W."/>
            <person name="Chinwalla A."/>
            <person name="Mardis E.R."/>
            <person name="Wilson R.K."/>
        </authorList>
    </citation>
    <scope>NUCLEOTIDE SEQUENCE [LARGE SCALE GENOMIC DNA]</scope>
    <source>
        <strain evidence="5">DSM 18205</strain>
    </source>
</reference>
<dbReference type="InterPro" id="IPR001173">
    <property type="entry name" value="Glyco_trans_2-like"/>
</dbReference>
<dbReference type="AlphaFoldDB" id="D1PFE7"/>
<dbReference type="OrthoDB" id="6307329at2"/>
<dbReference type="PANTHER" id="PTHR43685">
    <property type="entry name" value="GLYCOSYLTRANSFERASE"/>
    <property type="match status" value="1"/>
</dbReference>
<evidence type="ECO:0000313" key="6">
    <source>
        <dbReference type="Proteomes" id="UP000004477"/>
    </source>
</evidence>
<evidence type="ECO:0000259" key="4">
    <source>
        <dbReference type="Pfam" id="PF00535"/>
    </source>
</evidence>
<keyword evidence="3 5" id="KW-0808">Transferase</keyword>
<dbReference type="GeneID" id="69850377"/>
<protein>
    <submittedName>
        <fullName evidence="5">Glycosyltransferase, group 2 family protein</fullName>
        <ecNumber evidence="5">2.4.-.-</ecNumber>
    </submittedName>
</protein>
<dbReference type="CAZy" id="GT2">
    <property type="family name" value="Glycosyltransferase Family 2"/>
</dbReference>
<evidence type="ECO:0000256" key="3">
    <source>
        <dbReference type="ARBA" id="ARBA00022679"/>
    </source>
</evidence>
<comment type="caution">
    <text evidence="5">The sequence shown here is derived from an EMBL/GenBank/DDBJ whole genome shotgun (WGS) entry which is preliminary data.</text>
</comment>
<proteinExistence type="inferred from homology"/>
<dbReference type="RefSeq" id="WP_006848636.1">
    <property type="nucleotide sequence ID" value="NZ_CP085933.1"/>
</dbReference>
<name>D1PFE7_9BACT</name>
<dbReference type="InterPro" id="IPR029044">
    <property type="entry name" value="Nucleotide-diphossugar_trans"/>
</dbReference>
<evidence type="ECO:0000256" key="1">
    <source>
        <dbReference type="ARBA" id="ARBA00006739"/>
    </source>
</evidence>
<dbReference type="Gene3D" id="3.90.550.10">
    <property type="entry name" value="Spore Coat Polysaccharide Biosynthesis Protein SpsA, Chain A"/>
    <property type="match status" value="1"/>
</dbReference>
<evidence type="ECO:0000256" key="2">
    <source>
        <dbReference type="ARBA" id="ARBA00022676"/>
    </source>
</evidence>
<organism evidence="5 6">
    <name type="scientific">Segatella copri DSM 18205</name>
    <dbReference type="NCBI Taxonomy" id="537011"/>
    <lineage>
        <taxon>Bacteria</taxon>
        <taxon>Pseudomonadati</taxon>
        <taxon>Bacteroidota</taxon>
        <taxon>Bacteroidia</taxon>
        <taxon>Bacteroidales</taxon>
        <taxon>Prevotellaceae</taxon>
        <taxon>Segatella</taxon>
    </lineage>
</organism>
<dbReference type="GO" id="GO:0016757">
    <property type="term" value="F:glycosyltransferase activity"/>
    <property type="evidence" value="ECO:0007669"/>
    <property type="project" value="UniProtKB-KW"/>
</dbReference>
<dbReference type="Pfam" id="PF00535">
    <property type="entry name" value="Glycos_transf_2"/>
    <property type="match status" value="1"/>
</dbReference>
<keyword evidence="2 5" id="KW-0328">Glycosyltransferase</keyword>
<accession>D1PFE7</accession>
<gene>
    <name evidence="5" type="ORF">PREVCOP_05954</name>
</gene>
<evidence type="ECO:0000313" key="5">
    <source>
        <dbReference type="EMBL" id="EFB34520.1"/>
    </source>
</evidence>
<dbReference type="EC" id="2.4.-.-" evidence="5"/>
<keyword evidence="6" id="KW-1185">Reference proteome</keyword>
<dbReference type="PaxDb" id="537011-PREVCOP_05954"/>
<dbReference type="InterPro" id="IPR050834">
    <property type="entry name" value="Glycosyltransf_2"/>
</dbReference>
<dbReference type="HOGENOM" id="CLU_025996_0_4_10"/>
<comment type="similarity">
    <text evidence="1">Belongs to the glycosyltransferase 2 family.</text>
</comment>